<dbReference type="RefSeq" id="WP_116282673.1">
    <property type="nucleotide sequence ID" value="NZ_NBXA01000017.1"/>
</dbReference>
<protein>
    <recommendedName>
        <fullName evidence="5">PIN domain-containing protein</fullName>
    </recommendedName>
</protein>
<proteinExistence type="predicted"/>
<evidence type="ECO:0000259" key="5">
    <source>
        <dbReference type="Pfam" id="PF01850"/>
    </source>
</evidence>
<dbReference type="GO" id="GO:0016787">
    <property type="term" value="F:hydrolase activity"/>
    <property type="evidence" value="ECO:0007669"/>
    <property type="project" value="UniProtKB-KW"/>
</dbReference>
<gene>
    <name evidence="6" type="ORF">B7R21_07720</name>
</gene>
<dbReference type="Gene3D" id="3.40.50.1010">
    <property type="entry name" value="5'-nuclease"/>
    <property type="match status" value="1"/>
</dbReference>
<dbReference type="GO" id="GO:0046872">
    <property type="term" value="F:metal ion binding"/>
    <property type="evidence" value="ECO:0007669"/>
    <property type="project" value="UniProtKB-KW"/>
</dbReference>
<comment type="caution">
    <text evidence="6">The sequence shown here is derived from an EMBL/GenBank/DDBJ whole genome shotgun (WGS) entry which is preliminary data.</text>
</comment>
<evidence type="ECO:0000313" key="6">
    <source>
        <dbReference type="EMBL" id="RFA13713.1"/>
    </source>
</evidence>
<reference evidence="6 7" key="1">
    <citation type="submission" date="2017-04" db="EMBL/GenBank/DDBJ databases">
        <title>Comparative genome analysis of Subtercola boreus.</title>
        <authorList>
            <person name="Cho Y.-J."/>
            <person name="Cho A."/>
            <person name="Kim O.-S."/>
            <person name="Lee J.-I."/>
        </authorList>
    </citation>
    <scope>NUCLEOTIDE SEQUENCE [LARGE SCALE GENOMIC DNA]</scope>
    <source>
        <strain evidence="6 7">P27444</strain>
    </source>
</reference>
<evidence type="ECO:0000256" key="2">
    <source>
        <dbReference type="ARBA" id="ARBA00022723"/>
    </source>
</evidence>
<dbReference type="InterPro" id="IPR052919">
    <property type="entry name" value="TA_system_RNase"/>
</dbReference>
<dbReference type="SUPFAM" id="SSF88723">
    <property type="entry name" value="PIN domain-like"/>
    <property type="match status" value="1"/>
</dbReference>
<feature type="domain" description="PIN" evidence="5">
    <location>
        <begin position="5"/>
        <end position="125"/>
    </location>
</feature>
<dbReference type="PANTHER" id="PTHR36173:SF2">
    <property type="entry name" value="RIBONUCLEASE VAPC16"/>
    <property type="match status" value="1"/>
</dbReference>
<evidence type="ECO:0000313" key="7">
    <source>
        <dbReference type="Proteomes" id="UP000256709"/>
    </source>
</evidence>
<evidence type="ECO:0000256" key="3">
    <source>
        <dbReference type="ARBA" id="ARBA00022801"/>
    </source>
</evidence>
<keyword evidence="4" id="KW-0460">Magnesium</keyword>
<dbReference type="Proteomes" id="UP000256709">
    <property type="component" value="Unassembled WGS sequence"/>
</dbReference>
<dbReference type="CDD" id="cd09872">
    <property type="entry name" value="PIN_Sll0205-like"/>
    <property type="match status" value="1"/>
</dbReference>
<dbReference type="OrthoDB" id="9798990at2"/>
<sequence>MMRLLLDTHAAYWAIREPDRIPVAARELLSDPKNALLVSAVTPWELGIEFRKGHFPEAGPFLAALPHHLDTLRASELPITAEHALVTAQLDWTHRDPFDRMLAAQAIVENAVLVTADRAFAELGGLRIAWG</sequence>
<evidence type="ECO:0000256" key="1">
    <source>
        <dbReference type="ARBA" id="ARBA00022722"/>
    </source>
</evidence>
<dbReference type="InterPro" id="IPR029060">
    <property type="entry name" value="PIN-like_dom_sf"/>
</dbReference>
<evidence type="ECO:0000256" key="4">
    <source>
        <dbReference type="ARBA" id="ARBA00022842"/>
    </source>
</evidence>
<keyword evidence="2" id="KW-0479">Metal-binding</keyword>
<dbReference type="AlphaFoldDB" id="A0A3E0VWK9"/>
<dbReference type="InterPro" id="IPR041705">
    <property type="entry name" value="PIN_Sll0205"/>
</dbReference>
<organism evidence="6 7">
    <name type="scientific">Subtercola boreus</name>
    <dbReference type="NCBI Taxonomy" id="120213"/>
    <lineage>
        <taxon>Bacteria</taxon>
        <taxon>Bacillati</taxon>
        <taxon>Actinomycetota</taxon>
        <taxon>Actinomycetes</taxon>
        <taxon>Micrococcales</taxon>
        <taxon>Microbacteriaceae</taxon>
        <taxon>Subtercola</taxon>
    </lineage>
</organism>
<dbReference type="GO" id="GO:0004518">
    <property type="term" value="F:nuclease activity"/>
    <property type="evidence" value="ECO:0007669"/>
    <property type="project" value="UniProtKB-KW"/>
</dbReference>
<keyword evidence="1" id="KW-0540">Nuclease</keyword>
<accession>A0A3E0VWK9</accession>
<keyword evidence="3" id="KW-0378">Hydrolase</keyword>
<dbReference type="PANTHER" id="PTHR36173">
    <property type="entry name" value="RIBONUCLEASE VAPC16-RELATED"/>
    <property type="match status" value="1"/>
</dbReference>
<dbReference type="Pfam" id="PF01850">
    <property type="entry name" value="PIN"/>
    <property type="match status" value="1"/>
</dbReference>
<name>A0A3E0VWK9_9MICO</name>
<dbReference type="EMBL" id="NBXA01000017">
    <property type="protein sequence ID" value="RFA13713.1"/>
    <property type="molecule type" value="Genomic_DNA"/>
</dbReference>
<dbReference type="InterPro" id="IPR002716">
    <property type="entry name" value="PIN_dom"/>
</dbReference>